<dbReference type="PaxDb" id="880073-Calab_2778"/>
<feature type="transmembrane region" description="Helical" evidence="1">
    <location>
        <begin position="125"/>
        <end position="142"/>
    </location>
</feature>
<gene>
    <name evidence="2" type="ORF">Cabys_1625</name>
    <name evidence="3" type="ORF">Calab_2778</name>
</gene>
<organism evidence="3 4">
    <name type="scientific">Caldithrix abyssi DSM 13497</name>
    <dbReference type="NCBI Taxonomy" id="880073"/>
    <lineage>
        <taxon>Bacteria</taxon>
        <taxon>Pseudomonadati</taxon>
        <taxon>Calditrichota</taxon>
        <taxon>Calditrichia</taxon>
        <taxon>Calditrichales</taxon>
        <taxon>Calditrichaceae</taxon>
        <taxon>Caldithrix</taxon>
    </lineage>
</organism>
<protein>
    <submittedName>
        <fullName evidence="3">Uncharacterized protein</fullName>
    </submittedName>
</protein>
<dbReference type="HOGENOM" id="CLU_1552431_0_0_0"/>
<dbReference type="EMBL" id="CM001402">
    <property type="protein sequence ID" value="EHO42385.1"/>
    <property type="molecule type" value="Genomic_DNA"/>
</dbReference>
<keyword evidence="1" id="KW-1133">Transmembrane helix</keyword>
<dbReference type="OrthoDB" id="2607915at2"/>
<evidence type="ECO:0000313" key="2">
    <source>
        <dbReference type="EMBL" id="APF18374.1"/>
    </source>
</evidence>
<evidence type="ECO:0000256" key="1">
    <source>
        <dbReference type="SAM" id="Phobius"/>
    </source>
</evidence>
<evidence type="ECO:0000313" key="4">
    <source>
        <dbReference type="Proteomes" id="UP000004671"/>
    </source>
</evidence>
<reference evidence="2 5" key="2">
    <citation type="submission" date="2016-11" db="EMBL/GenBank/DDBJ databases">
        <title>Genomic analysis of Caldithrix abyssi and proposal of a novel bacterial phylum Caldithrichaeota.</title>
        <authorList>
            <person name="Kublanov I."/>
            <person name="Sigalova O."/>
            <person name="Gavrilov S."/>
            <person name="Lebedinsky A."/>
            <person name="Ivanova N."/>
            <person name="Daum C."/>
            <person name="Reddy T."/>
            <person name="Klenk H.P."/>
            <person name="Goker M."/>
            <person name="Reva O."/>
            <person name="Miroshnichenko M."/>
            <person name="Kyprides N."/>
            <person name="Woyke T."/>
            <person name="Gelfand M."/>
        </authorList>
    </citation>
    <scope>NUCLEOTIDE SEQUENCE [LARGE SCALE GENOMIC DNA]</scope>
    <source>
        <strain evidence="2 5">LF13</strain>
    </source>
</reference>
<evidence type="ECO:0000313" key="5">
    <source>
        <dbReference type="Proteomes" id="UP000183868"/>
    </source>
</evidence>
<evidence type="ECO:0000313" key="3">
    <source>
        <dbReference type="EMBL" id="EHO42385.1"/>
    </source>
</evidence>
<keyword evidence="1" id="KW-0812">Transmembrane</keyword>
<keyword evidence="1" id="KW-0472">Membrane</keyword>
<sequence length="172" mass="19788" precursor="true">MKKILVQQKRFFILLGAFLLFQIAFGLALDRLQQIAGTGQILDVRFHYAPHEAFELLRRYGSEGRKWYLFCLGIDMLYPLIYVLLLREIMKMASRAKSVLHYLKWTPFAIGALDYLENILEFKMVLGYPQSVLTTAAVSAWITSAKWTLVAALLSLIMLQMVLNLVQRRAGE</sequence>
<dbReference type="RefSeq" id="WP_006929695.1">
    <property type="nucleotide sequence ID" value="NZ_CM001402.1"/>
</dbReference>
<reference evidence="3 4" key="1">
    <citation type="submission" date="2011-09" db="EMBL/GenBank/DDBJ databases">
        <title>The permanent draft genome of Caldithrix abyssi DSM 13497.</title>
        <authorList>
            <consortium name="US DOE Joint Genome Institute (JGI-PGF)"/>
            <person name="Lucas S."/>
            <person name="Han J."/>
            <person name="Lapidus A."/>
            <person name="Bruce D."/>
            <person name="Goodwin L."/>
            <person name="Pitluck S."/>
            <person name="Peters L."/>
            <person name="Kyrpides N."/>
            <person name="Mavromatis K."/>
            <person name="Ivanova N."/>
            <person name="Mikhailova N."/>
            <person name="Chertkov O."/>
            <person name="Detter J.C."/>
            <person name="Tapia R."/>
            <person name="Han C."/>
            <person name="Land M."/>
            <person name="Hauser L."/>
            <person name="Markowitz V."/>
            <person name="Cheng J.-F."/>
            <person name="Hugenholtz P."/>
            <person name="Woyke T."/>
            <person name="Wu D."/>
            <person name="Spring S."/>
            <person name="Brambilla E."/>
            <person name="Klenk H.-P."/>
            <person name="Eisen J.A."/>
        </authorList>
    </citation>
    <scope>NUCLEOTIDE SEQUENCE [LARGE SCALE GENOMIC DNA]</scope>
    <source>
        <strain evidence="3 4">DSM 13497</strain>
    </source>
</reference>
<dbReference type="Proteomes" id="UP000183868">
    <property type="component" value="Chromosome"/>
</dbReference>
<dbReference type="EMBL" id="CP018099">
    <property type="protein sequence ID" value="APF18374.1"/>
    <property type="molecule type" value="Genomic_DNA"/>
</dbReference>
<dbReference type="KEGG" id="caby:Cabys_1625"/>
<accession>H1XQW2</accession>
<name>H1XQW2_CALAY</name>
<dbReference type="InParanoid" id="H1XQW2"/>
<dbReference type="Proteomes" id="UP000004671">
    <property type="component" value="Chromosome"/>
</dbReference>
<proteinExistence type="predicted"/>
<feature type="transmembrane region" description="Helical" evidence="1">
    <location>
        <begin position="148"/>
        <end position="166"/>
    </location>
</feature>
<dbReference type="AlphaFoldDB" id="H1XQW2"/>
<keyword evidence="4" id="KW-1185">Reference proteome</keyword>
<dbReference type="STRING" id="880073.Cabys_1625"/>
<feature type="transmembrane region" description="Helical" evidence="1">
    <location>
        <begin position="67"/>
        <end position="85"/>
    </location>
</feature>